<feature type="compositionally biased region" description="Basic residues" evidence="1">
    <location>
        <begin position="512"/>
        <end position="534"/>
    </location>
</feature>
<organism evidence="2">
    <name type="scientific">uncultured Solirubrobacteraceae bacterium</name>
    <dbReference type="NCBI Taxonomy" id="1162706"/>
    <lineage>
        <taxon>Bacteria</taxon>
        <taxon>Bacillati</taxon>
        <taxon>Actinomycetota</taxon>
        <taxon>Thermoleophilia</taxon>
        <taxon>Solirubrobacterales</taxon>
        <taxon>Solirubrobacteraceae</taxon>
        <taxon>environmental samples</taxon>
    </lineage>
</organism>
<feature type="compositionally biased region" description="Basic and acidic residues" evidence="1">
    <location>
        <begin position="450"/>
        <end position="475"/>
    </location>
</feature>
<feature type="compositionally biased region" description="Basic residues" evidence="1">
    <location>
        <begin position="296"/>
        <end position="305"/>
    </location>
</feature>
<gene>
    <name evidence="2" type="ORF">AVDCRST_MAG13-2086</name>
</gene>
<protein>
    <submittedName>
        <fullName evidence="2">Oxidoreductase, GMC family</fullName>
    </submittedName>
</protein>
<feature type="compositionally biased region" description="Basic residues" evidence="1">
    <location>
        <begin position="334"/>
        <end position="348"/>
    </location>
</feature>
<feature type="compositionally biased region" description="Basic residues" evidence="1">
    <location>
        <begin position="476"/>
        <end position="493"/>
    </location>
</feature>
<reference evidence="2" key="1">
    <citation type="submission" date="2020-02" db="EMBL/GenBank/DDBJ databases">
        <authorList>
            <person name="Meier V. D."/>
        </authorList>
    </citation>
    <scope>NUCLEOTIDE SEQUENCE</scope>
    <source>
        <strain evidence="2">AVDCRST_MAG13</strain>
    </source>
</reference>
<feature type="compositionally biased region" description="Basic and acidic residues" evidence="1">
    <location>
        <begin position="309"/>
        <end position="330"/>
    </location>
</feature>
<sequence length="534" mass="58635">VLRLRDRRGRQRRLRPGQPPDRGPGDHGPAHRGRPAGHGRLHPHPRRLQRALPLAQRLGLHDGLRARGGRPAHLPAARQDARRVVVDERDDLHPRQPPRLGRVGRRGLRGLGVGRDPALLQEGRGQRARAERAARGRRARARVGLPAPQRALPGVPRRRGCGRDPGDGRLQRPRAGRRGLVPALHAGRQAGLDGGLLRASRGRPPEPHGGDARARDEGALRRHARGGGRRRTPRGAPDLPRREGGPGLRRGLQLPAAPHALGPRSRRGAHAPAGPARGRGPRHGPEPLRPPDGRRHLVRVRRRLAQGRPEPRQPRGVDGRRRPADLERGGGRRLPAHPRGPRRPRRPAALRGGDVRAGGPAAPARPRVHALGVRPAPALARPRGGRLARPADQAAHRPQLPRRSRGPALARRRGAARAGHRGPGPAGRPRLGPPHGPGRRVGRGRRAPRAPHDADDLPPRRDLQDGRRGRPDGRGGRRVPRARRRGPAGHRRLRLPDHPAREHERADDRARRAGRRPPARRRGARGRRRARRRL</sequence>
<feature type="compositionally biased region" description="Basic residues" evidence="1">
    <location>
        <begin position="399"/>
        <end position="420"/>
    </location>
</feature>
<feature type="compositionally biased region" description="Basic residues" evidence="1">
    <location>
        <begin position="221"/>
        <end position="233"/>
    </location>
</feature>
<feature type="non-terminal residue" evidence="2">
    <location>
        <position position="534"/>
    </location>
</feature>
<feature type="non-terminal residue" evidence="2">
    <location>
        <position position="1"/>
    </location>
</feature>
<evidence type="ECO:0000313" key="2">
    <source>
        <dbReference type="EMBL" id="CAA9498078.1"/>
    </source>
</evidence>
<name>A0A6J4SFB7_9ACTN</name>
<feature type="compositionally biased region" description="Low complexity" evidence="1">
    <location>
        <begin position="349"/>
        <end position="391"/>
    </location>
</feature>
<evidence type="ECO:0000256" key="1">
    <source>
        <dbReference type="SAM" id="MobiDB-lite"/>
    </source>
</evidence>
<feature type="compositionally biased region" description="Basic and acidic residues" evidence="1">
    <location>
        <begin position="283"/>
        <end position="295"/>
    </location>
</feature>
<feature type="compositionally biased region" description="Basic residues" evidence="1">
    <location>
        <begin position="1"/>
        <end position="15"/>
    </location>
</feature>
<feature type="region of interest" description="Disordered" evidence="1">
    <location>
        <begin position="62"/>
        <end position="109"/>
    </location>
</feature>
<feature type="compositionally biased region" description="Basic residues" evidence="1">
    <location>
        <begin position="30"/>
        <end position="44"/>
    </location>
</feature>
<feature type="compositionally biased region" description="Basic residues" evidence="1">
    <location>
        <begin position="437"/>
        <end position="449"/>
    </location>
</feature>
<dbReference type="EMBL" id="CADCVO010000332">
    <property type="protein sequence ID" value="CAA9498078.1"/>
    <property type="molecule type" value="Genomic_DNA"/>
</dbReference>
<feature type="compositionally biased region" description="Basic and acidic residues" evidence="1">
    <location>
        <begin position="203"/>
        <end position="220"/>
    </location>
</feature>
<feature type="compositionally biased region" description="Basic and acidic residues" evidence="1">
    <location>
        <begin position="161"/>
        <end position="170"/>
    </location>
</feature>
<feature type="compositionally biased region" description="Basic and acidic residues" evidence="1">
    <location>
        <begin position="494"/>
        <end position="511"/>
    </location>
</feature>
<feature type="region of interest" description="Disordered" evidence="1">
    <location>
        <begin position="134"/>
        <end position="534"/>
    </location>
</feature>
<feature type="compositionally biased region" description="Basic and acidic residues" evidence="1">
    <location>
        <begin position="79"/>
        <end position="94"/>
    </location>
</feature>
<accession>A0A6J4SFB7</accession>
<proteinExistence type="predicted"/>
<dbReference type="AlphaFoldDB" id="A0A6J4SFB7"/>
<feature type="region of interest" description="Disordered" evidence="1">
    <location>
        <begin position="1"/>
        <end position="44"/>
    </location>
</feature>